<dbReference type="Pfam" id="PF00026">
    <property type="entry name" value="Asp"/>
    <property type="match status" value="1"/>
</dbReference>
<dbReference type="InterPro" id="IPR033121">
    <property type="entry name" value="PEPTIDASE_A1"/>
</dbReference>
<comment type="similarity">
    <text evidence="1 5">Belongs to the peptidase A1 family.</text>
</comment>
<feature type="region of interest" description="Disordered" evidence="6">
    <location>
        <begin position="106"/>
        <end position="126"/>
    </location>
</feature>
<feature type="active site" evidence="3">
    <location>
        <position position="319"/>
    </location>
</feature>
<evidence type="ECO:0000256" key="2">
    <source>
        <dbReference type="ARBA" id="ARBA00022750"/>
    </source>
</evidence>
<accession>A0AAD7C092</accession>
<dbReference type="FunFam" id="2.40.70.10:FF:000008">
    <property type="entry name" value="Cathepsin D"/>
    <property type="match status" value="1"/>
</dbReference>
<dbReference type="GO" id="GO:0006508">
    <property type="term" value="P:proteolysis"/>
    <property type="evidence" value="ECO:0007669"/>
    <property type="project" value="UniProtKB-KW"/>
</dbReference>
<feature type="compositionally biased region" description="Acidic residues" evidence="6">
    <location>
        <begin position="112"/>
        <end position="121"/>
    </location>
</feature>
<evidence type="ECO:0000313" key="10">
    <source>
        <dbReference type="Proteomes" id="UP001221142"/>
    </source>
</evidence>
<proteinExistence type="inferred from homology"/>
<name>A0AAD7C092_9AGAR</name>
<evidence type="ECO:0000259" key="8">
    <source>
        <dbReference type="PROSITE" id="PS51767"/>
    </source>
</evidence>
<dbReference type="Proteomes" id="UP001221142">
    <property type="component" value="Unassembled WGS sequence"/>
</dbReference>
<dbReference type="PANTHER" id="PTHR47966">
    <property type="entry name" value="BETA-SITE APP-CLEAVING ENZYME, ISOFORM A-RELATED"/>
    <property type="match status" value="1"/>
</dbReference>
<keyword evidence="5 9" id="KW-0645">Protease</keyword>
<dbReference type="PANTHER" id="PTHR47966:SF51">
    <property type="entry name" value="BETA-SITE APP-CLEAVING ENZYME, ISOFORM A-RELATED"/>
    <property type="match status" value="1"/>
</dbReference>
<keyword evidence="7" id="KW-0732">Signal</keyword>
<dbReference type="InterPro" id="IPR001461">
    <property type="entry name" value="Aspartic_peptidase_A1"/>
</dbReference>
<feature type="domain" description="Peptidase A1" evidence="8">
    <location>
        <begin position="122"/>
        <end position="432"/>
    </location>
</feature>
<gene>
    <name evidence="9" type="ORF">FB45DRAFT_1143500</name>
</gene>
<keyword evidence="4" id="KW-1015">Disulfide bond</keyword>
<evidence type="ECO:0000256" key="1">
    <source>
        <dbReference type="ARBA" id="ARBA00007447"/>
    </source>
</evidence>
<sequence>MFNKATLLYAVTLAVSAAAIPTPTPVTPAPGAAIPLRRRGALTTPEGVFDFDKAVAANVATVNKHRQNLMNLKANKGIEAFPIGAAIKELAALPVDVAERLKSSIKKRQEESLTDEEDDTEWAGSISVGTPDQKFLIDFDTGSSDLWFPNAECSSSTCSPKSKYDADSSSTSDSKSGSFSIQYGDGSTVSGPVFTDTVTVAGITAKTQTFSAVTTLSSSFADDPIDGILGMAYPSISNLNVDPFFVNANKAGSTGANQFGFYLASSGSELYLGGTQSDKYSGDIEFNKIDTSTGFWQTTGASVLVGGKSVGDSFDAIIDSGTTLAYGPPDAVKALYDAIPGSSVYDQDQGLYSLPCDSPPEVSFKWGSSGKEWAISSHNINLGTTSSGSSDCVGAIGGQDLGLGDGVWLLGDAFMKNVYTVFDFDQDAVGFAELA</sequence>
<evidence type="ECO:0000256" key="7">
    <source>
        <dbReference type="SAM" id="SignalP"/>
    </source>
</evidence>
<keyword evidence="10" id="KW-1185">Reference proteome</keyword>
<dbReference type="InterPro" id="IPR034164">
    <property type="entry name" value="Pepsin-like_dom"/>
</dbReference>
<dbReference type="EMBL" id="JARKIF010000007">
    <property type="protein sequence ID" value="KAJ7635309.1"/>
    <property type="molecule type" value="Genomic_DNA"/>
</dbReference>
<evidence type="ECO:0000256" key="6">
    <source>
        <dbReference type="SAM" id="MobiDB-lite"/>
    </source>
</evidence>
<organism evidence="9 10">
    <name type="scientific">Roridomyces roridus</name>
    <dbReference type="NCBI Taxonomy" id="1738132"/>
    <lineage>
        <taxon>Eukaryota</taxon>
        <taxon>Fungi</taxon>
        <taxon>Dikarya</taxon>
        <taxon>Basidiomycota</taxon>
        <taxon>Agaricomycotina</taxon>
        <taxon>Agaricomycetes</taxon>
        <taxon>Agaricomycetidae</taxon>
        <taxon>Agaricales</taxon>
        <taxon>Marasmiineae</taxon>
        <taxon>Mycenaceae</taxon>
        <taxon>Roridomyces</taxon>
    </lineage>
</organism>
<dbReference type="InterPro" id="IPR021109">
    <property type="entry name" value="Peptidase_aspartic_dom_sf"/>
</dbReference>
<dbReference type="Gene3D" id="2.40.70.10">
    <property type="entry name" value="Acid Proteases"/>
    <property type="match status" value="2"/>
</dbReference>
<keyword evidence="5" id="KW-0378">Hydrolase</keyword>
<evidence type="ECO:0000256" key="4">
    <source>
        <dbReference type="PIRSR" id="PIRSR601461-2"/>
    </source>
</evidence>
<dbReference type="GO" id="GO:0004190">
    <property type="term" value="F:aspartic-type endopeptidase activity"/>
    <property type="evidence" value="ECO:0007669"/>
    <property type="project" value="UniProtKB-KW"/>
</dbReference>
<comment type="caution">
    <text evidence="9">The sequence shown here is derived from an EMBL/GenBank/DDBJ whole genome shotgun (WGS) entry which is preliminary data.</text>
</comment>
<protein>
    <submittedName>
        <fullName evidence="9">Acid protease</fullName>
    </submittedName>
</protein>
<dbReference type="PROSITE" id="PS00141">
    <property type="entry name" value="ASP_PROTEASE"/>
    <property type="match status" value="1"/>
</dbReference>
<keyword evidence="2 5" id="KW-0064">Aspartyl protease</keyword>
<evidence type="ECO:0000256" key="3">
    <source>
        <dbReference type="PIRSR" id="PIRSR601461-1"/>
    </source>
</evidence>
<feature type="disulfide bond" evidence="4">
    <location>
        <begin position="153"/>
        <end position="158"/>
    </location>
</feature>
<dbReference type="InterPro" id="IPR001969">
    <property type="entry name" value="Aspartic_peptidase_AS"/>
</dbReference>
<feature type="chain" id="PRO_5042168919" evidence="7">
    <location>
        <begin position="20"/>
        <end position="435"/>
    </location>
</feature>
<evidence type="ECO:0000256" key="5">
    <source>
        <dbReference type="RuleBase" id="RU000454"/>
    </source>
</evidence>
<feature type="signal peptide" evidence="7">
    <location>
        <begin position="1"/>
        <end position="19"/>
    </location>
</feature>
<feature type="active site" evidence="3">
    <location>
        <position position="140"/>
    </location>
</feature>
<feature type="compositionally biased region" description="Low complexity" evidence="6">
    <location>
        <begin position="167"/>
        <end position="177"/>
    </location>
</feature>
<dbReference type="PROSITE" id="PS51767">
    <property type="entry name" value="PEPTIDASE_A1"/>
    <property type="match status" value="1"/>
</dbReference>
<feature type="region of interest" description="Disordered" evidence="6">
    <location>
        <begin position="154"/>
        <end position="177"/>
    </location>
</feature>
<evidence type="ECO:0000313" key="9">
    <source>
        <dbReference type="EMBL" id="KAJ7635309.1"/>
    </source>
</evidence>
<dbReference type="SUPFAM" id="SSF50630">
    <property type="entry name" value="Acid proteases"/>
    <property type="match status" value="1"/>
</dbReference>
<dbReference type="PRINTS" id="PR00792">
    <property type="entry name" value="PEPSIN"/>
</dbReference>
<dbReference type="CDD" id="cd05471">
    <property type="entry name" value="pepsin_like"/>
    <property type="match status" value="1"/>
</dbReference>
<dbReference type="AlphaFoldDB" id="A0AAD7C092"/>
<reference evidence="9" key="1">
    <citation type="submission" date="2023-03" db="EMBL/GenBank/DDBJ databases">
        <title>Massive genome expansion in bonnet fungi (Mycena s.s.) driven by repeated elements and novel gene families across ecological guilds.</title>
        <authorList>
            <consortium name="Lawrence Berkeley National Laboratory"/>
            <person name="Harder C.B."/>
            <person name="Miyauchi S."/>
            <person name="Viragh M."/>
            <person name="Kuo A."/>
            <person name="Thoen E."/>
            <person name="Andreopoulos B."/>
            <person name="Lu D."/>
            <person name="Skrede I."/>
            <person name="Drula E."/>
            <person name="Henrissat B."/>
            <person name="Morin E."/>
            <person name="Kohler A."/>
            <person name="Barry K."/>
            <person name="LaButti K."/>
            <person name="Morin E."/>
            <person name="Salamov A."/>
            <person name="Lipzen A."/>
            <person name="Mereny Z."/>
            <person name="Hegedus B."/>
            <person name="Baldrian P."/>
            <person name="Stursova M."/>
            <person name="Weitz H."/>
            <person name="Taylor A."/>
            <person name="Grigoriev I.V."/>
            <person name="Nagy L.G."/>
            <person name="Martin F."/>
            <person name="Kauserud H."/>
        </authorList>
    </citation>
    <scope>NUCLEOTIDE SEQUENCE</scope>
    <source>
        <strain evidence="9">9284</strain>
    </source>
</reference>